<dbReference type="EMBL" id="JABFTP020000062">
    <property type="protein sequence ID" value="KAL3272617.1"/>
    <property type="molecule type" value="Genomic_DNA"/>
</dbReference>
<name>A0ABD2N2B9_9CUCU</name>
<dbReference type="PANTHER" id="PTHR47326">
    <property type="entry name" value="TRANSPOSABLE ELEMENT TC3 TRANSPOSASE-LIKE PROTEIN"/>
    <property type="match status" value="1"/>
</dbReference>
<evidence type="ECO:0000313" key="1">
    <source>
        <dbReference type="EMBL" id="KAL3272617.1"/>
    </source>
</evidence>
<dbReference type="Proteomes" id="UP001516400">
    <property type="component" value="Unassembled WGS sequence"/>
</dbReference>
<accession>A0ABD2N2B9</accession>
<proteinExistence type="predicted"/>
<keyword evidence="2" id="KW-1185">Reference proteome</keyword>
<dbReference type="InterPro" id="IPR036397">
    <property type="entry name" value="RNaseH_sf"/>
</dbReference>
<dbReference type="Gene3D" id="3.30.420.10">
    <property type="entry name" value="Ribonuclease H-like superfamily/Ribonuclease H"/>
    <property type="match status" value="1"/>
</dbReference>
<protein>
    <recommendedName>
        <fullName evidence="3">DUF4817 domain-containing protein</fullName>
    </recommendedName>
</protein>
<dbReference type="PANTHER" id="PTHR47326:SF1">
    <property type="entry name" value="HTH PSQ-TYPE DOMAIN-CONTAINING PROTEIN"/>
    <property type="match status" value="1"/>
</dbReference>
<comment type="caution">
    <text evidence="1">The sequence shown here is derived from an EMBL/GenBank/DDBJ whole genome shotgun (WGS) entry which is preliminary data.</text>
</comment>
<reference evidence="1 2" key="1">
    <citation type="journal article" date="2021" name="BMC Biol.">
        <title>Horizontally acquired antibacterial genes associated with adaptive radiation of ladybird beetles.</title>
        <authorList>
            <person name="Li H.S."/>
            <person name="Tang X.F."/>
            <person name="Huang Y.H."/>
            <person name="Xu Z.Y."/>
            <person name="Chen M.L."/>
            <person name="Du X.Y."/>
            <person name="Qiu B.Y."/>
            <person name="Chen P.T."/>
            <person name="Zhang W."/>
            <person name="Slipinski A."/>
            <person name="Escalona H.E."/>
            <person name="Waterhouse R.M."/>
            <person name="Zwick A."/>
            <person name="Pang H."/>
        </authorList>
    </citation>
    <scope>NUCLEOTIDE SEQUENCE [LARGE SCALE GENOMIC DNA]</scope>
    <source>
        <strain evidence="1">SYSU2018</strain>
    </source>
</reference>
<sequence length="222" mass="26385">MYGLGDGNTTEARRLYQVRFPNRVTQDMPTFSNIHRRLSETDSFTTNNHLKGATQTMRTPDIEEAVLHCIDLNHHVSTRKIGNQLNISQVLVWRILHNFLLYPFYIQRVQTLLPRDFPSRLNFCRWFLDKIRENAHFDSEIMFTEESNFSRTAITNLRKNHYWAEETPHLIEESHHQKQYSLNVWVGMIGNYLIGQFFLLNRLNGSAYRQFLEEELPLLLKD</sequence>
<dbReference type="AlphaFoldDB" id="A0ABD2N2B9"/>
<evidence type="ECO:0008006" key="3">
    <source>
        <dbReference type="Google" id="ProtNLM"/>
    </source>
</evidence>
<evidence type="ECO:0000313" key="2">
    <source>
        <dbReference type="Proteomes" id="UP001516400"/>
    </source>
</evidence>
<organism evidence="1 2">
    <name type="scientific">Cryptolaemus montrouzieri</name>
    <dbReference type="NCBI Taxonomy" id="559131"/>
    <lineage>
        <taxon>Eukaryota</taxon>
        <taxon>Metazoa</taxon>
        <taxon>Ecdysozoa</taxon>
        <taxon>Arthropoda</taxon>
        <taxon>Hexapoda</taxon>
        <taxon>Insecta</taxon>
        <taxon>Pterygota</taxon>
        <taxon>Neoptera</taxon>
        <taxon>Endopterygota</taxon>
        <taxon>Coleoptera</taxon>
        <taxon>Polyphaga</taxon>
        <taxon>Cucujiformia</taxon>
        <taxon>Coccinelloidea</taxon>
        <taxon>Coccinellidae</taxon>
        <taxon>Scymninae</taxon>
        <taxon>Scymnini</taxon>
        <taxon>Cryptolaemus</taxon>
    </lineage>
</organism>
<gene>
    <name evidence="1" type="ORF">HHI36_014084</name>
</gene>